<dbReference type="KEGG" id="aue:C5O00_00600"/>
<organism evidence="2 3">
    <name type="scientific">Pukyongia salina</name>
    <dbReference type="NCBI Taxonomy" id="2094025"/>
    <lineage>
        <taxon>Bacteria</taxon>
        <taxon>Pseudomonadati</taxon>
        <taxon>Bacteroidota</taxon>
        <taxon>Flavobacteriia</taxon>
        <taxon>Flavobacteriales</taxon>
        <taxon>Flavobacteriaceae</taxon>
        <taxon>Pukyongia</taxon>
    </lineage>
</organism>
<evidence type="ECO:0000259" key="1">
    <source>
        <dbReference type="PROSITE" id="PS51186"/>
    </source>
</evidence>
<keyword evidence="3" id="KW-1185">Reference proteome</keyword>
<evidence type="ECO:0000313" key="2">
    <source>
        <dbReference type="EMBL" id="AVI49740.1"/>
    </source>
</evidence>
<dbReference type="EMBL" id="CP027062">
    <property type="protein sequence ID" value="AVI49740.1"/>
    <property type="molecule type" value="Genomic_DNA"/>
</dbReference>
<dbReference type="AlphaFoldDB" id="A0A2S0HSU5"/>
<dbReference type="RefSeq" id="WP_105213990.1">
    <property type="nucleotide sequence ID" value="NZ_CP027062.1"/>
</dbReference>
<dbReference type="Gene3D" id="3.40.630.30">
    <property type="match status" value="1"/>
</dbReference>
<dbReference type="OrthoDB" id="9788916at2"/>
<dbReference type="Proteomes" id="UP000238442">
    <property type="component" value="Chromosome"/>
</dbReference>
<dbReference type="InterPro" id="IPR051531">
    <property type="entry name" value="N-acetyltransferase"/>
</dbReference>
<accession>A0A2S0HSU5</accession>
<name>A0A2S0HSU5_9FLAO</name>
<evidence type="ECO:0000313" key="3">
    <source>
        <dbReference type="Proteomes" id="UP000238442"/>
    </source>
</evidence>
<dbReference type="PANTHER" id="PTHR43792">
    <property type="entry name" value="GNAT FAMILY, PUTATIVE (AFU_ORTHOLOGUE AFUA_3G00765)-RELATED-RELATED"/>
    <property type="match status" value="1"/>
</dbReference>
<dbReference type="InterPro" id="IPR000182">
    <property type="entry name" value="GNAT_dom"/>
</dbReference>
<reference evidence="2 3" key="1">
    <citation type="submission" date="2018-02" db="EMBL/GenBank/DDBJ databases">
        <title>Genomic analysis of the strain RR4-38 isolated from a seawater recirculating aquaculture system.</title>
        <authorList>
            <person name="Kim Y.-S."/>
            <person name="Jang Y.H."/>
            <person name="Kim K.-H."/>
        </authorList>
    </citation>
    <scope>NUCLEOTIDE SEQUENCE [LARGE SCALE GENOMIC DNA]</scope>
    <source>
        <strain evidence="2 3">RR4-38</strain>
    </source>
</reference>
<sequence>MEYIIKTNRLGLRNWKHSDELPFIEMGKDAEVMRHFPTVLSDAESLDLIKRLSDHYKEYGYTYFAVDELETGEFIGFTGLKNQIWESEFTPCVDMGWRLKRAAWGKGFATEAARACLEAAWPKFGLKEVLAFATDTNLASQRVMQKIGMDHIGKVQHPMIKGDSRFRHCEVYKFTMQA</sequence>
<feature type="domain" description="N-acetyltransferase" evidence="1">
    <location>
        <begin position="10"/>
        <end position="177"/>
    </location>
</feature>
<protein>
    <submittedName>
        <fullName evidence="2">N-acetyltransferase</fullName>
    </submittedName>
</protein>
<dbReference type="Pfam" id="PF13302">
    <property type="entry name" value="Acetyltransf_3"/>
    <property type="match status" value="1"/>
</dbReference>
<proteinExistence type="predicted"/>
<dbReference type="InterPro" id="IPR016181">
    <property type="entry name" value="Acyl_CoA_acyltransferase"/>
</dbReference>
<gene>
    <name evidence="2" type="ORF">C5O00_00600</name>
</gene>
<dbReference type="GO" id="GO:0016747">
    <property type="term" value="F:acyltransferase activity, transferring groups other than amino-acyl groups"/>
    <property type="evidence" value="ECO:0007669"/>
    <property type="project" value="InterPro"/>
</dbReference>
<dbReference type="PROSITE" id="PS51186">
    <property type="entry name" value="GNAT"/>
    <property type="match status" value="1"/>
</dbReference>
<dbReference type="SUPFAM" id="SSF55729">
    <property type="entry name" value="Acyl-CoA N-acyltransferases (Nat)"/>
    <property type="match status" value="1"/>
</dbReference>
<dbReference type="PANTHER" id="PTHR43792:SF1">
    <property type="entry name" value="N-ACETYLTRANSFERASE DOMAIN-CONTAINING PROTEIN"/>
    <property type="match status" value="1"/>
</dbReference>
<keyword evidence="2" id="KW-0808">Transferase</keyword>